<dbReference type="Proteomes" id="UP001620626">
    <property type="component" value="Unassembled WGS sequence"/>
</dbReference>
<feature type="domain" description="Cystatin" evidence="5">
    <location>
        <begin position="24"/>
        <end position="113"/>
    </location>
</feature>
<dbReference type="SMART" id="SM00043">
    <property type="entry name" value="CY"/>
    <property type="match status" value="1"/>
</dbReference>
<protein>
    <recommendedName>
        <fullName evidence="5">Cystatin domain-containing protein</fullName>
    </recommendedName>
</protein>
<gene>
    <name evidence="6" type="ORF">niasHT_017723</name>
</gene>
<dbReference type="AlphaFoldDB" id="A0ABD2L8A6"/>
<feature type="chain" id="PRO_5044759550" description="Cystatin domain-containing protein" evidence="4">
    <location>
        <begin position="20"/>
        <end position="125"/>
    </location>
</feature>
<reference evidence="6 7" key="1">
    <citation type="submission" date="2024-10" db="EMBL/GenBank/DDBJ databases">
        <authorList>
            <person name="Kim D."/>
        </authorList>
    </citation>
    <scope>NUCLEOTIDE SEQUENCE [LARGE SCALE GENOMIC DNA]</scope>
    <source>
        <strain evidence="6">BH-2024</strain>
    </source>
</reference>
<keyword evidence="2" id="KW-0646">Protease inhibitor</keyword>
<sequence>MFKIFILLNAFLLIKFAITDEEQEIPPGGEDKEDVNSERIKTLASRAVDKMNQESNNTLMFIPVKVLNATSQPVAGVNFRLRVLVGQSKCTKMIYKVEVFQQSWKNVEEITFEQEKMANTTECLG</sequence>
<dbReference type="PANTHER" id="PTHR46186">
    <property type="entry name" value="CYSTATIN"/>
    <property type="match status" value="1"/>
</dbReference>
<dbReference type="Pfam" id="PF00031">
    <property type="entry name" value="Cystatin"/>
    <property type="match status" value="1"/>
</dbReference>
<dbReference type="InterPro" id="IPR000010">
    <property type="entry name" value="Cystatin_dom"/>
</dbReference>
<evidence type="ECO:0000313" key="7">
    <source>
        <dbReference type="Proteomes" id="UP001620626"/>
    </source>
</evidence>
<dbReference type="PANTHER" id="PTHR46186:SF2">
    <property type="entry name" value="CYSTATIN"/>
    <property type="match status" value="1"/>
</dbReference>
<dbReference type="GO" id="GO:0004869">
    <property type="term" value="F:cysteine-type endopeptidase inhibitor activity"/>
    <property type="evidence" value="ECO:0007669"/>
    <property type="project" value="UniProtKB-KW"/>
</dbReference>
<dbReference type="Gene3D" id="3.10.450.10">
    <property type="match status" value="1"/>
</dbReference>
<feature type="signal peptide" evidence="4">
    <location>
        <begin position="1"/>
        <end position="19"/>
    </location>
</feature>
<keyword evidence="3" id="KW-0789">Thiol protease inhibitor</keyword>
<keyword evidence="4" id="KW-0732">Signal</keyword>
<name>A0ABD2L8A6_9BILA</name>
<dbReference type="EMBL" id="JBICBT010000527">
    <property type="protein sequence ID" value="KAL3110950.1"/>
    <property type="molecule type" value="Genomic_DNA"/>
</dbReference>
<evidence type="ECO:0000256" key="2">
    <source>
        <dbReference type="ARBA" id="ARBA00022690"/>
    </source>
</evidence>
<dbReference type="SUPFAM" id="SSF54403">
    <property type="entry name" value="Cystatin/monellin"/>
    <property type="match status" value="1"/>
</dbReference>
<organism evidence="6 7">
    <name type="scientific">Heterodera trifolii</name>
    <dbReference type="NCBI Taxonomy" id="157864"/>
    <lineage>
        <taxon>Eukaryota</taxon>
        <taxon>Metazoa</taxon>
        <taxon>Ecdysozoa</taxon>
        <taxon>Nematoda</taxon>
        <taxon>Chromadorea</taxon>
        <taxon>Rhabditida</taxon>
        <taxon>Tylenchina</taxon>
        <taxon>Tylenchomorpha</taxon>
        <taxon>Tylenchoidea</taxon>
        <taxon>Heteroderidae</taxon>
        <taxon>Heteroderinae</taxon>
        <taxon>Heterodera</taxon>
    </lineage>
</organism>
<evidence type="ECO:0000256" key="4">
    <source>
        <dbReference type="SAM" id="SignalP"/>
    </source>
</evidence>
<keyword evidence="7" id="KW-1185">Reference proteome</keyword>
<dbReference type="InterPro" id="IPR046350">
    <property type="entry name" value="Cystatin_sf"/>
</dbReference>
<proteinExistence type="inferred from homology"/>
<comment type="caution">
    <text evidence="6">The sequence shown here is derived from an EMBL/GenBank/DDBJ whole genome shotgun (WGS) entry which is preliminary data.</text>
</comment>
<accession>A0ABD2L8A6</accession>
<dbReference type="CDD" id="cd00042">
    <property type="entry name" value="CY"/>
    <property type="match status" value="1"/>
</dbReference>
<comment type="similarity">
    <text evidence="1">Belongs to the cystatin family.</text>
</comment>
<evidence type="ECO:0000256" key="1">
    <source>
        <dbReference type="ARBA" id="ARBA00009403"/>
    </source>
</evidence>
<evidence type="ECO:0000313" key="6">
    <source>
        <dbReference type="EMBL" id="KAL3110950.1"/>
    </source>
</evidence>
<evidence type="ECO:0000256" key="3">
    <source>
        <dbReference type="ARBA" id="ARBA00022704"/>
    </source>
</evidence>
<evidence type="ECO:0000259" key="5">
    <source>
        <dbReference type="SMART" id="SM00043"/>
    </source>
</evidence>